<name>W4MAL4_9BACT</name>
<dbReference type="InterPro" id="IPR008538">
    <property type="entry name" value="Uma2"/>
</dbReference>
<organism evidence="2 3">
    <name type="scientific">Candidatus Entotheonella gemina</name>
    <dbReference type="NCBI Taxonomy" id="1429439"/>
    <lineage>
        <taxon>Bacteria</taxon>
        <taxon>Pseudomonadati</taxon>
        <taxon>Nitrospinota/Tectimicrobiota group</taxon>
        <taxon>Candidatus Tectimicrobiota</taxon>
        <taxon>Candidatus Entotheonellia</taxon>
        <taxon>Candidatus Entotheonellales</taxon>
        <taxon>Candidatus Entotheonellaceae</taxon>
        <taxon>Candidatus Entotheonella</taxon>
    </lineage>
</organism>
<evidence type="ECO:0000313" key="3">
    <source>
        <dbReference type="Proteomes" id="UP000019140"/>
    </source>
</evidence>
<comment type="caution">
    <text evidence="2">The sequence shown here is derived from an EMBL/GenBank/DDBJ whole genome shotgun (WGS) entry which is preliminary data.</text>
</comment>
<protein>
    <recommendedName>
        <fullName evidence="1">Putative restriction endonuclease domain-containing protein</fullName>
    </recommendedName>
</protein>
<sequence length="204" mass="22014">MTSVGTSAAAAATLADLLEHLGGVSPRRVQARPFPGAAIEQDVLDMYAREGRLCELVDGVLVEKGMGFRESFLAMALSAILWGFVKQHNLGLVTGADGMVRLASGLVRIPGLAPNLVVEVLSESNTAREMSRKRHDYFTAGVQMVWLIDPDARTLEVFVSEDQSTVLDEGQTLDGGSVLPGFTLHLHNLFAELDRHGRTDANND</sequence>
<evidence type="ECO:0000313" key="2">
    <source>
        <dbReference type="EMBL" id="ETX07230.1"/>
    </source>
</evidence>
<accession>W4MAL4</accession>
<dbReference type="Proteomes" id="UP000019140">
    <property type="component" value="Unassembled WGS sequence"/>
</dbReference>
<dbReference type="HOGENOM" id="CLU_076312_3_2_7"/>
<evidence type="ECO:0000259" key="1">
    <source>
        <dbReference type="Pfam" id="PF05685"/>
    </source>
</evidence>
<dbReference type="AlphaFoldDB" id="W4MAL4"/>
<dbReference type="Gene3D" id="3.90.1570.10">
    <property type="entry name" value="tt1808, chain A"/>
    <property type="match status" value="2"/>
</dbReference>
<dbReference type="PANTHER" id="PTHR34107">
    <property type="entry name" value="SLL0198 PROTEIN-RELATED"/>
    <property type="match status" value="1"/>
</dbReference>
<dbReference type="PANTHER" id="PTHR34107:SF1">
    <property type="entry name" value="SLL0198 PROTEIN"/>
    <property type="match status" value="1"/>
</dbReference>
<dbReference type="EMBL" id="AZHX01000494">
    <property type="protein sequence ID" value="ETX07230.1"/>
    <property type="molecule type" value="Genomic_DNA"/>
</dbReference>
<gene>
    <name evidence="2" type="ORF">ETSY2_12420</name>
</gene>
<dbReference type="InterPro" id="IPR011335">
    <property type="entry name" value="Restrct_endonuc-II-like"/>
</dbReference>
<proteinExistence type="predicted"/>
<feature type="domain" description="Putative restriction endonuclease" evidence="1">
    <location>
        <begin position="42"/>
        <end position="185"/>
    </location>
</feature>
<dbReference type="SUPFAM" id="SSF52980">
    <property type="entry name" value="Restriction endonuclease-like"/>
    <property type="match status" value="1"/>
</dbReference>
<dbReference type="InterPro" id="IPR012296">
    <property type="entry name" value="Nuclease_put_TT1808"/>
</dbReference>
<keyword evidence="3" id="KW-1185">Reference proteome</keyword>
<reference evidence="2 3" key="1">
    <citation type="journal article" date="2014" name="Nature">
        <title>An environmental bacterial taxon with a large and distinct metabolic repertoire.</title>
        <authorList>
            <person name="Wilson M.C."/>
            <person name="Mori T."/>
            <person name="Ruckert C."/>
            <person name="Uria A.R."/>
            <person name="Helf M.J."/>
            <person name="Takada K."/>
            <person name="Gernert C."/>
            <person name="Steffens U.A."/>
            <person name="Heycke N."/>
            <person name="Schmitt S."/>
            <person name="Rinke C."/>
            <person name="Helfrich E.J."/>
            <person name="Brachmann A.O."/>
            <person name="Gurgui C."/>
            <person name="Wakimoto T."/>
            <person name="Kracht M."/>
            <person name="Crusemann M."/>
            <person name="Hentschel U."/>
            <person name="Abe I."/>
            <person name="Matsunaga S."/>
            <person name="Kalinowski J."/>
            <person name="Takeyama H."/>
            <person name="Piel J."/>
        </authorList>
    </citation>
    <scope>NUCLEOTIDE SEQUENCE [LARGE SCALE GENOMIC DNA]</scope>
    <source>
        <strain evidence="3">TSY2</strain>
    </source>
</reference>
<dbReference type="CDD" id="cd06260">
    <property type="entry name" value="DUF820-like"/>
    <property type="match status" value="1"/>
</dbReference>
<dbReference type="Pfam" id="PF05685">
    <property type="entry name" value="Uma2"/>
    <property type="match status" value="1"/>
</dbReference>